<dbReference type="EMBL" id="BAABRN010000124">
    <property type="protein sequence ID" value="GAA5504444.1"/>
    <property type="molecule type" value="Genomic_DNA"/>
</dbReference>
<keyword evidence="2" id="KW-1185">Reference proteome</keyword>
<accession>A0ABP9VGU2</accession>
<proteinExistence type="predicted"/>
<comment type="caution">
    <text evidence="1">The sequence shown here is derived from an EMBL/GenBank/DDBJ whole genome shotgun (WGS) entry which is preliminary data.</text>
</comment>
<evidence type="ECO:0000313" key="1">
    <source>
        <dbReference type="EMBL" id="GAA5504444.1"/>
    </source>
</evidence>
<reference evidence="1 2" key="1">
    <citation type="submission" date="2024-02" db="EMBL/GenBank/DDBJ databases">
        <title>Deinococcus xinjiangensis NBRC 107630.</title>
        <authorList>
            <person name="Ichikawa N."/>
            <person name="Katano-Makiyama Y."/>
            <person name="Hidaka K."/>
        </authorList>
    </citation>
    <scope>NUCLEOTIDE SEQUENCE [LARGE SCALE GENOMIC DNA]</scope>
    <source>
        <strain evidence="1 2">NBRC 107630</strain>
    </source>
</reference>
<dbReference type="Proteomes" id="UP001458946">
    <property type="component" value="Unassembled WGS sequence"/>
</dbReference>
<dbReference type="PROSITE" id="PS51257">
    <property type="entry name" value="PROKAR_LIPOPROTEIN"/>
    <property type="match status" value="1"/>
</dbReference>
<protein>
    <recommendedName>
        <fullName evidence="3">Lipoprotein</fullName>
    </recommendedName>
</protein>
<organism evidence="1 2">
    <name type="scientific">Deinococcus xinjiangensis</name>
    <dbReference type="NCBI Taxonomy" id="457454"/>
    <lineage>
        <taxon>Bacteria</taxon>
        <taxon>Thermotogati</taxon>
        <taxon>Deinococcota</taxon>
        <taxon>Deinococci</taxon>
        <taxon>Deinococcales</taxon>
        <taxon>Deinococcaceae</taxon>
        <taxon>Deinococcus</taxon>
    </lineage>
</organism>
<evidence type="ECO:0008006" key="3">
    <source>
        <dbReference type="Google" id="ProtNLM"/>
    </source>
</evidence>
<gene>
    <name evidence="1" type="ORF">Dxin01_04214</name>
</gene>
<sequence length="41" mass="4339">MQRPVISLLVCLLLAGCGNTPGGRTYRVSHTGVECPPKTGR</sequence>
<evidence type="ECO:0000313" key="2">
    <source>
        <dbReference type="Proteomes" id="UP001458946"/>
    </source>
</evidence>
<name>A0ABP9VGU2_9DEIO</name>